<dbReference type="Pfam" id="PF11160">
    <property type="entry name" value="Hva1_TUDOR"/>
    <property type="match status" value="1"/>
</dbReference>
<dbReference type="RefSeq" id="WP_141259760.1">
    <property type="nucleotide sequence ID" value="NZ_BDLU01000014.1"/>
</dbReference>
<evidence type="ECO:0000313" key="2">
    <source>
        <dbReference type="EMBL" id="GCE82345.1"/>
    </source>
</evidence>
<accession>A0A4P5NYY0</accession>
<reference evidence="3" key="1">
    <citation type="submission" date="2017-01" db="EMBL/GenBank/DDBJ databases">
        <title>Komagataeibacter sp. MSKU9 whole genome sequencing project.</title>
        <authorList>
            <person name="Matsutani M."/>
            <person name="Naloka K."/>
            <person name="Theeragool G."/>
            <person name="Yakushi T."/>
            <person name="Matsushita K."/>
        </authorList>
    </citation>
    <scope>NUCLEOTIDE SEQUENCE [LARGE SCALE GENOMIC DNA]</scope>
    <source>
        <strain evidence="3">MSKU9</strain>
    </source>
</reference>
<protein>
    <recommendedName>
        <fullName evidence="1">Hypervirulence associated protein TUDOR domain-containing protein</fullName>
    </recommendedName>
</protein>
<name>A0A4P5NS23_9PROT</name>
<organism evidence="2 3">
    <name type="scientific">Komagataeibacter diospyri</name>
    <dbReference type="NCBI Taxonomy" id="1932662"/>
    <lineage>
        <taxon>Bacteria</taxon>
        <taxon>Pseudomonadati</taxon>
        <taxon>Pseudomonadota</taxon>
        <taxon>Alphaproteobacteria</taxon>
        <taxon>Acetobacterales</taxon>
        <taxon>Acetobacteraceae</taxon>
        <taxon>Komagataeibacter</taxon>
    </lineage>
</organism>
<sequence>MTVFHVGDTVSWPYEGGRTHGTVIGVHTVPFQVSGYTHHATVDEPQYEIRCIRTGHVAFHKPSTLTRET</sequence>
<proteinExistence type="predicted"/>
<comment type="caution">
    <text evidence="2">The sequence shown here is derived from an EMBL/GenBank/DDBJ whole genome shotgun (WGS) entry which is preliminary data.</text>
</comment>
<dbReference type="AlphaFoldDB" id="A0A4P5NS23"/>
<dbReference type="Gene3D" id="2.30.30.1060">
    <property type="match status" value="1"/>
</dbReference>
<dbReference type="Proteomes" id="UP000315095">
    <property type="component" value="Unassembled WGS sequence"/>
</dbReference>
<evidence type="ECO:0000313" key="3">
    <source>
        <dbReference type="Proteomes" id="UP000315095"/>
    </source>
</evidence>
<dbReference type="InterPro" id="IPR021331">
    <property type="entry name" value="Hva1_TUDOR"/>
</dbReference>
<keyword evidence="3" id="KW-1185">Reference proteome</keyword>
<evidence type="ECO:0000259" key="1">
    <source>
        <dbReference type="Pfam" id="PF11160"/>
    </source>
</evidence>
<accession>A0A4P5NS23</accession>
<feature type="domain" description="Hypervirulence associated protein TUDOR" evidence="1">
    <location>
        <begin position="7"/>
        <end position="65"/>
    </location>
</feature>
<dbReference type="OrthoDB" id="71751at2"/>
<gene>
    <name evidence="2" type="ORF">MSKU9_0486</name>
</gene>
<dbReference type="EMBL" id="BDLU01000014">
    <property type="protein sequence ID" value="GCE82345.1"/>
    <property type="molecule type" value="Genomic_DNA"/>
</dbReference>